<feature type="region of interest" description="Disordered" evidence="2">
    <location>
        <begin position="51"/>
        <end position="106"/>
    </location>
</feature>
<organism evidence="3 4">
    <name type="scientific">Gymnopus androsaceus JB14</name>
    <dbReference type="NCBI Taxonomy" id="1447944"/>
    <lineage>
        <taxon>Eukaryota</taxon>
        <taxon>Fungi</taxon>
        <taxon>Dikarya</taxon>
        <taxon>Basidiomycota</taxon>
        <taxon>Agaricomycotina</taxon>
        <taxon>Agaricomycetes</taxon>
        <taxon>Agaricomycetidae</taxon>
        <taxon>Agaricales</taxon>
        <taxon>Marasmiineae</taxon>
        <taxon>Omphalotaceae</taxon>
        <taxon>Gymnopus</taxon>
    </lineage>
</organism>
<dbReference type="AlphaFoldDB" id="A0A6A4ICK3"/>
<keyword evidence="1" id="KW-0694">RNA-binding</keyword>
<dbReference type="GO" id="GO:0016281">
    <property type="term" value="C:eukaryotic translation initiation factor 4F complex"/>
    <property type="evidence" value="ECO:0007669"/>
    <property type="project" value="TreeGrafter"/>
</dbReference>
<feature type="region of interest" description="Disordered" evidence="2">
    <location>
        <begin position="127"/>
        <end position="149"/>
    </location>
</feature>
<dbReference type="PANTHER" id="PTHR11960">
    <property type="entry name" value="EUKARYOTIC TRANSLATION INITIATION FACTOR 4E RELATED"/>
    <property type="match status" value="1"/>
</dbReference>
<reference evidence="3" key="1">
    <citation type="journal article" date="2019" name="Environ. Microbiol.">
        <title>Fungal ecological strategies reflected in gene transcription - a case study of two litter decomposers.</title>
        <authorList>
            <person name="Barbi F."/>
            <person name="Kohler A."/>
            <person name="Barry K."/>
            <person name="Baskaran P."/>
            <person name="Daum C."/>
            <person name="Fauchery L."/>
            <person name="Ihrmark K."/>
            <person name="Kuo A."/>
            <person name="LaButti K."/>
            <person name="Lipzen A."/>
            <person name="Morin E."/>
            <person name="Grigoriev I.V."/>
            <person name="Henrissat B."/>
            <person name="Lindahl B."/>
            <person name="Martin F."/>
        </authorList>
    </citation>
    <scope>NUCLEOTIDE SEQUENCE</scope>
    <source>
        <strain evidence="3">JB14</strain>
    </source>
</reference>
<dbReference type="Gene3D" id="3.30.760.10">
    <property type="entry name" value="RNA Cap, Translation Initiation Factor Eif4e"/>
    <property type="match status" value="1"/>
</dbReference>
<feature type="region of interest" description="Disordered" evidence="2">
    <location>
        <begin position="431"/>
        <end position="458"/>
    </location>
</feature>
<evidence type="ECO:0000313" key="4">
    <source>
        <dbReference type="Proteomes" id="UP000799118"/>
    </source>
</evidence>
<keyword evidence="1 3" id="KW-0396">Initiation factor</keyword>
<dbReference type="EMBL" id="ML769402">
    <property type="protein sequence ID" value="KAE9406465.1"/>
    <property type="molecule type" value="Genomic_DNA"/>
</dbReference>
<accession>A0A6A4ICK3</accession>
<evidence type="ECO:0000256" key="2">
    <source>
        <dbReference type="SAM" id="MobiDB-lite"/>
    </source>
</evidence>
<name>A0A6A4ICK3_9AGAR</name>
<feature type="region of interest" description="Disordered" evidence="2">
    <location>
        <begin position="179"/>
        <end position="216"/>
    </location>
</feature>
<keyword evidence="1" id="KW-0648">Protein biosynthesis</keyword>
<evidence type="ECO:0000313" key="3">
    <source>
        <dbReference type="EMBL" id="KAE9406465.1"/>
    </source>
</evidence>
<keyword evidence="4" id="KW-1185">Reference proteome</keyword>
<dbReference type="GO" id="GO:0003743">
    <property type="term" value="F:translation initiation factor activity"/>
    <property type="evidence" value="ECO:0007669"/>
    <property type="project" value="UniProtKB-KW"/>
</dbReference>
<feature type="compositionally biased region" description="Low complexity" evidence="2">
    <location>
        <begin position="434"/>
        <end position="448"/>
    </location>
</feature>
<comment type="similarity">
    <text evidence="1">Belongs to the eukaryotic initiation factor 4E family.</text>
</comment>
<dbReference type="SUPFAM" id="SSF55418">
    <property type="entry name" value="eIF4e-like"/>
    <property type="match status" value="1"/>
</dbReference>
<dbReference type="InterPro" id="IPR023398">
    <property type="entry name" value="TIF_eIF4e-like"/>
</dbReference>
<dbReference type="GO" id="GO:0000340">
    <property type="term" value="F:RNA 7-methylguanosine cap binding"/>
    <property type="evidence" value="ECO:0007669"/>
    <property type="project" value="TreeGrafter"/>
</dbReference>
<dbReference type="InterPro" id="IPR001040">
    <property type="entry name" value="TIF_eIF_4E"/>
</dbReference>
<protein>
    <submittedName>
        <fullName evidence="3">Translation initiation factor eIF4e</fullName>
    </submittedName>
</protein>
<gene>
    <name evidence="3" type="ORF">BT96DRAFT_875747</name>
</gene>
<evidence type="ECO:0000256" key="1">
    <source>
        <dbReference type="RuleBase" id="RU004374"/>
    </source>
</evidence>
<feature type="region of interest" description="Disordered" evidence="2">
    <location>
        <begin position="1"/>
        <end position="21"/>
    </location>
</feature>
<sequence>MATNPSNGSSKPASTRMPSLNQLAARMTIKEKDKAEAAGAPRPRLAASILRTTSSASVASSADSTAVQPSTTRSASPAIDDLPDSSDITSPEIVESPNQKKKMVQGYKNIPSLDAITARLAITRARTLSIDGSPKPPEPEPELIEDPKTPGLFVPVKEKEHPLQYSWTIYHDSKANKVYTPAPNSANPTGAAPQLGDVPPSAPPSATLPPTESSEGYEAGLTVIGSFSTVEQFCRYFNWLKPPSHLERNSNYHLFKEGIKPMWEDPANENGGKWVLTIKSAPPSAESLLDRSWSYLCMALVGEELEADFGDEICGAVVSVRAKVDRIQLWTRSKDNVERLNAIGKRLVKLLDVGEAEGVGLEFQFNTNTHTSEDRAVLSKFLSIQPVPGTGYGGRFGPGGTPTNTLAHGPTAAFGGHGHSRSIGGMGIGPGPGITPVDPPLSAGAEAPAPAPPPMGAAGTAFGSFGVPLGAGTGTGGGAWRRR</sequence>
<dbReference type="PANTHER" id="PTHR11960:SF73">
    <property type="entry name" value="TRANSLATION INITIATION FACTOR 4E, PUTATIVE-RELATED"/>
    <property type="match status" value="1"/>
</dbReference>
<dbReference type="Proteomes" id="UP000799118">
    <property type="component" value="Unassembled WGS sequence"/>
</dbReference>
<dbReference type="Pfam" id="PF01652">
    <property type="entry name" value="IF4E"/>
    <property type="match status" value="1"/>
</dbReference>
<dbReference type="OrthoDB" id="590761at2759"/>
<feature type="compositionally biased region" description="Low complexity" evidence="2">
    <location>
        <begin position="52"/>
        <end position="67"/>
    </location>
</feature>
<proteinExistence type="inferred from homology"/>